<dbReference type="EMBL" id="JAUNZN010000009">
    <property type="protein sequence ID" value="KAK4816395.1"/>
    <property type="molecule type" value="Genomic_DNA"/>
</dbReference>
<organism evidence="2 3">
    <name type="scientific">Mycteria americana</name>
    <name type="common">Wood stork</name>
    <dbReference type="NCBI Taxonomy" id="33587"/>
    <lineage>
        <taxon>Eukaryota</taxon>
        <taxon>Metazoa</taxon>
        <taxon>Chordata</taxon>
        <taxon>Craniata</taxon>
        <taxon>Vertebrata</taxon>
        <taxon>Euteleostomi</taxon>
        <taxon>Archelosauria</taxon>
        <taxon>Archosauria</taxon>
        <taxon>Dinosauria</taxon>
        <taxon>Saurischia</taxon>
        <taxon>Theropoda</taxon>
        <taxon>Coelurosauria</taxon>
        <taxon>Aves</taxon>
        <taxon>Neognathae</taxon>
        <taxon>Neoaves</taxon>
        <taxon>Aequornithes</taxon>
        <taxon>Ciconiiformes</taxon>
        <taxon>Ciconiidae</taxon>
        <taxon>Mycteria</taxon>
    </lineage>
</organism>
<name>A0AAN7RU02_MYCAM</name>
<evidence type="ECO:0000256" key="1">
    <source>
        <dbReference type="SAM" id="SignalP"/>
    </source>
</evidence>
<gene>
    <name evidence="2" type="ORF">QYF61_016712</name>
</gene>
<reference evidence="2 3" key="1">
    <citation type="journal article" date="2023" name="J. Hered.">
        <title>Chromosome-level genome of the wood stork (Mycteria americana) provides insight into avian chromosome evolution.</title>
        <authorList>
            <person name="Flamio R. Jr."/>
            <person name="Ramstad K.M."/>
        </authorList>
    </citation>
    <scope>NUCLEOTIDE SEQUENCE [LARGE SCALE GENOMIC DNA]</scope>
    <source>
        <strain evidence="2">JAX WOST 10</strain>
    </source>
</reference>
<evidence type="ECO:0000313" key="3">
    <source>
        <dbReference type="Proteomes" id="UP001333110"/>
    </source>
</evidence>
<protein>
    <submittedName>
        <fullName evidence="2">Uncharacterized protein</fullName>
    </submittedName>
</protein>
<accession>A0AAN7RU02</accession>
<dbReference type="Proteomes" id="UP001333110">
    <property type="component" value="Unassembled WGS sequence"/>
</dbReference>
<feature type="signal peptide" evidence="1">
    <location>
        <begin position="1"/>
        <end position="21"/>
    </location>
</feature>
<keyword evidence="3" id="KW-1185">Reference proteome</keyword>
<comment type="caution">
    <text evidence="2">The sequence shown here is derived from an EMBL/GenBank/DDBJ whole genome shotgun (WGS) entry which is preliminary data.</text>
</comment>
<sequence>MQPRTWLVFWAVSAHCWLMSSFSSSSIPKSTSTGLLSIPSSPSLVLILRVAPTQVQDLVLGLVEPHEVHMGPLLKLVQVPLDDIPSLRYVNNTTQIGVIFKFAESFTRSFCLSLMKILNSTGPSADPRGTPLVTDLHLDTELLTTTLWIRRDFAHPVPALRSIHSRVRLPLHLGLPDPIPTQPGSIPILFPGYLSLLPLPGPDFTLRLSRFPQDCELHQCMITAAQAAFNLDVSFPTPCSQYFYFKKKQQFGQFGIFSTEPWGTPLVTGCQLDLTPFTTTLWAQPSSQHFTQQRVHPSKP</sequence>
<keyword evidence="1" id="KW-0732">Signal</keyword>
<evidence type="ECO:0000313" key="2">
    <source>
        <dbReference type="EMBL" id="KAK4816395.1"/>
    </source>
</evidence>
<dbReference type="AlphaFoldDB" id="A0AAN7RU02"/>
<proteinExistence type="predicted"/>
<feature type="chain" id="PRO_5043005893" evidence="1">
    <location>
        <begin position="22"/>
        <end position="300"/>
    </location>
</feature>